<dbReference type="InterPro" id="IPR052022">
    <property type="entry name" value="26kDa_periplasmic_antigen"/>
</dbReference>
<dbReference type="PANTHER" id="PTHR34387:SF1">
    <property type="entry name" value="PERIPLASMIC IMMUNOGENIC PROTEIN"/>
    <property type="match status" value="1"/>
</dbReference>
<evidence type="ECO:0000313" key="3">
    <source>
        <dbReference type="Proteomes" id="UP000198284"/>
    </source>
</evidence>
<dbReference type="Gene3D" id="3.30.70.2970">
    <property type="entry name" value="Protein of unknown function (DUF541), domain 2"/>
    <property type="match status" value="1"/>
</dbReference>
<feature type="chain" id="PRO_5012737671" evidence="1">
    <location>
        <begin position="20"/>
        <end position="221"/>
    </location>
</feature>
<dbReference type="Gene3D" id="3.30.110.170">
    <property type="entry name" value="Protein of unknown function (DUF541), domain 1"/>
    <property type="match status" value="1"/>
</dbReference>
<evidence type="ECO:0000313" key="2">
    <source>
        <dbReference type="EMBL" id="SNS89176.1"/>
    </source>
</evidence>
<organism evidence="2 3">
    <name type="scientific">Noviherbaspirillum humi</name>
    <dbReference type="NCBI Taxonomy" id="1688639"/>
    <lineage>
        <taxon>Bacteria</taxon>
        <taxon>Pseudomonadati</taxon>
        <taxon>Pseudomonadota</taxon>
        <taxon>Betaproteobacteria</taxon>
        <taxon>Burkholderiales</taxon>
        <taxon>Oxalobacteraceae</taxon>
        <taxon>Noviherbaspirillum</taxon>
    </lineage>
</organism>
<protein>
    <submittedName>
        <fullName evidence="2">Predicted secreted protein</fullName>
    </submittedName>
</protein>
<name>A0A239I5M5_9BURK</name>
<dbReference type="RefSeq" id="WP_176442468.1">
    <property type="nucleotide sequence ID" value="NZ_FZOT01000008.1"/>
</dbReference>
<feature type="signal peptide" evidence="1">
    <location>
        <begin position="1"/>
        <end position="19"/>
    </location>
</feature>
<accession>A0A239I5M5</accession>
<sequence>MLRTAALLALLALPFAAAAGPLMNLSAQASSQVPNDEMQAVLGITRSGDQPGPLNEAVLSALNDAVKIAKAVPGVRVQMGALNTQPEWRDGRQTGWQVSGEIILDSRDIPALAKLSGNLGQRLQLRGIGFHLSRERRREEENRLLQEAAAAFRSRAQEAAKAFGFSRYDIEELSLDQPIAFPGPRPVATRAMAKSMEAAPIPSEAGQAEVTVNVNGRIRME</sequence>
<keyword evidence="3" id="KW-1185">Reference proteome</keyword>
<dbReference type="EMBL" id="FZOT01000008">
    <property type="protein sequence ID" value="SNS89176.1"/>
    <property type="molecule type" value="Genomic_DNA"/>
</dbReference>
<gene>
    <name evidence="2" type="ORF">SAMN06265795_108156</name>
</gene>
<keyword evidence="1" id="KW-0732">Signal</keyword>
<dbReference type="PANTHER" id="PTHR34387">
    <property type="entry name" value="SLR1258 PROTEIN"/>
    <property type="match status" value="1"/>
</dbReference>
<dbReference type="GO" id="GO:0006974">
    <property type="term" value="P:DNA damage response"/>
    <property type="evidence" value="ECO:0007669"/>
    <property type="project" value="TreeGrafter"/>
</dbReference>
<dbReference type="InterPro" id="IPR007497">
    <property type="entry name" value="SIMPL/DUF541"/>
</dbReference>
<dbReference type="Proteomes" id="UP000198284">
    <property type="component" value="Unassembled WGS sequence"/>
</dbReference>
<dbReference type="Pfam" id="PF04402">
    <property type="entry name" value="SIMPL"/>
    <property type="match status" value="1"/>
</dbReference>
<evidence type="ECO:0000256" key="1">
    <source>
        <dbReference type="SAM" id="SignalP"/>
    </source>
</evidence>
<dbReference type="AlphaFoldDB" id="A0A239I5M5"/>
<proteinExistence type="predicted"/>
<reference evidence="2 3" key="1">
    <citation type="submission" date="2017-06" db="EMBL/GenBank/DDBJ databases">
        <authorList>
            <person name="Kim H.J."/>
            <person name="Triplett B.A."/>
        </authorList>
    </citation>
    <scope>NUCLEOTIDE SEQUENCE [LARGE SCALE GENOMIC DNA]</scope>
    <source>
        <strain evidence="2 3">U15</strain>
    </source>
</reference>